<keyword evidence="9 12" id="KW-1133">Transmembrane helix</keyword>
<organism evidence="14 15">
    <name type="scientific">Halalkalibacter alkaliphilus</name>
    <dbReference type="NCBI Taxonomy" id="2917993"/>
    <lineage>
        <taxon>Bacteria</taxon>
        <taxon>Bacillati</taxon>
        <taxon>Bacillota</taxon>
        <taxon>Bacilli</taxon>
        <taxon>Bacillales</taxon>
        <taxon>Bacillaceae</taxon>
        <taxon>Halalkalibacter</taxon>
    </lineage>
</organism>
<comment type="cofactor">
    <cofactor evidence="1">
        <name>Zn(2+)</name>
        <dbReference type="ChEBI" id="CHEBI:29105"/>
    </cofactor>
</comment>
<reference evidence="14" key="1">
    <citation type="submission" date="2022-02" db="EMBL/GenBank/DDBJ databases">
        <title>Halalkalibacter sp. nov. isolated from Lonar Lake, India.</title>
        <authorList>
            <person name="Joshi A."/>
            <person name="Thite S."/>
            <person name="Lodha T."/>
        </authorList>
    </citation>
    <scope>NUCLEOTIDE SEQUENCE</scope>
    <source>
        <strain evidence="14">MEB205</strain>
    </source>
</reference>
<evidence type="ECO:0000256" key="3">
    <source>
        <dbReference type="ARBA" id="ARBA00007931"/>
    </source>
</evidence>
<feature type="transmembrane region" description="Helical" evidence="12">
    <location>
        <begin position="151"/>
        <end position="170"/>
    </location>
</feature>
<proteinExistence type="inferred from homology"/>
<keyword evidence="6" id="KW-0479">Metal-binding</keyword>
<feature type="domain" description="Peptidase M50" evidence="13">
    <location>
        <begin position="27"/>
        <end position="100"/>
    </location>
</feature>
<evidence type="ECO:0000256" key="1">
    <source>
        <dbReference type="ARBA" id="ARBA00001947"/>
    </source>
</evidence>
<feature type="transmembrane region" description="Helical" evidence="12">
    <location>
        <begin position="12"/>
        <end position="36"/>
    </location>
</feature>
<comment type="subcellular location">
    <subcellularLocation>
        <location evidence="2">Membrane</location>
        <topology evidence="2">Multi-pass membrane protein</topology>
    </subcellularLocation>
</comment>
<dbReference type="Proteomes" id="UP001139150">
    <property type="component" value="Unassembled WGS sequence"/>
</dbReference>
<feature type="domain" description="Peptidase M50" evidence="13">
    <location>
        <begin position="111"/>
        <end position="161"/>
    </location>
</feature>
<dbReference type="PANTHER" id="PTHR39188:SF3">
    <property type="entry name" value="STAGE IV SPORULATION PROTEIN FB"/>
    <property type="match status" value="1"/>
</dbReference>
<evidence type="ECO:0000256" key="5">
    <source>
        <dbReference type="ARBA" id="ARBA00022692"/>
    </source>
</evidence>
<keyword evidence="7" id="KW-0378">Hydrolase</keyword>
<comment type="similarity">
    <text evidence="3">Belongs to the peptidase M50B family.</text>
</comment>
<evidence type="ECO:0000256" key="8">
    <source>
        <dbReference type="ARBA" id="ARBA00022833"/>
    </source>
</evidence>
<gene>
    <name evidence="14" type="ORF">MF646_13385</name>
</gene>
<name>A0A9X2CU10_9BACI</name>
<feature type="transmembrane region" description="Helical" evidence="12">
    <location>
        <begin position="176"/>
        <end position="193"/>
    </location>
</feature>
<evidence type="ECO:0000256" key="4">
    <source>
        <dbReference type="ARBA" id="ARBA00022670"/>
    </source>
</evidence>
<keyword evidence="5 12" id="KW-0812">Transmembrane</keyword>
<evidence type="ECO:0000259" key="13">
    <source>
        <dbReference type="Pfam" id="PF02163"/>
    </source>
</evidence>
<dbReference type="CDD" id="cd06161">
    <property type="entry name" value="S2P-M50_SpoIVFB"/>
    <property type="match status" value="1"/>
</dbReference>
<evidence type="ECO:0000313" key="15">
    <source>
        <dbReference type="Proteomes" id="UP001139150"/>
    </source>
</evidence>
<dbReference type="Pfam" id="PF02163">
    <property type="entry name" value="Peptidase_M50"/>
    <property type="match status" value="2"/>
</dbReference>
<keyword evidence="11 12" id="KW-0472">Membrane</keyword>
<keyword evidence="4" id="KW-0645">Protease</keyword>
<evidence type="ECO:0000256" key="7">
    <source>
        <dbReference type="ARBA" id="ARBA00022801"/>
    </source>
</evidence>
<evidence type="ECO:0000256" key="10">
    <source>
        <dbReference type="ARBA" id="ARBA00023049"/>
    </source>
</evidence>
<evidence type="ECO:0000256" key="9">
    <source>
        <dbReference type="ARBA" id="ARBA00022989"/>
    </source>
</evidence>
<comment type="caution">
    <text evidence="14">The sequence shown here is derived from an EMBL/GenBank/DDBJ whole genome shotgun (WGS) entry which is preliminary data.</text>
</comment>
<evidence type="ECO:0000256" key="11">
    <source>
        <dbReference type="ARBA" id="ARBA00023136"/>
    </source>
</evidence>
<keyword evidence="8" id="KW-0862">Zinc</keyword>
<sequence length="284" mass="33501">MAAKIKVNPLFWFILGIGVFTGYFREVLMIFLIVFIHEMGHAIAAHSFKWRIHKIELLPFGGVAEVEDVGNRPFHEELIVIIAGPLQHIWMMVLSYCLVQTSFWTSTDHHLFIWHNIMILMFNLIPILPLDGGRLVQLWCTYRFPYVQALTVSRWISCFVLIAIIFISLIWFPYHLNLWVVISFLLITNYLEWKQRHYRFMRFLMARRSEKGGEPEQTSIIAVRDSLSLREAMKLLKRGRYHLYKVFQVKSGTACIIEEKELLQMLFTSKKPHVPLSQLLHIKK</sequence>
<accession>A0A9X2CU10</accession>
<dbReference type="GO" id="GO:0046872">
    <property type="term" value="F:metal ion binding"/>
    <property type="evidence" value="ECO:0007669"/>
    <property type="project" value="UniProtKB-KW"/>
</dbReference>
<protein>
    <submittedName>
        <fullName evidence="14">M50 family metallopeptidase</fullName>
    </submittedName>
</protein>
<dbReference type="EMBL" id="JAKRYL010000013">
    <property type="protein sequence ID" value="MCL7748115.1"/>
    <property type="molecule type" value="Genomic_DNA"/>
</dbReference>
<keyword evidence="15" id="KW-1185">Reference proteome</keyword>
<evidence type="ECO:0000313" key="14">
    <source>
        <dbReference type="EMBL" id="MCL7748115.1"/>
    </source>
</evidence>
<dbReference type="InterPro" id="IPR008915">
    <property type="entry name" value="Peptidase_M50"/>
</dbReference>
<evidence type="ECO:0000256" key="2">
    <source>
        <dbReference type="ARBA" id="ARBA00004141"/>
    </source>
</evidence>
<dbReference type="GO" id="GO:0006508">
    <property type="term" value="P:proteolysis"/>
    <property type="evidence" value="ECO:0007669"/>
    <property type="project" value="UniProtKB-KW"/>
</dbReference>
<keyword evidence="10" id="KW-0482">Metalloprotease</keyword>
<feature type="transmembrane region" description="Helical" evidence="12">
    <location>
        <begin position="111"/>
        <end position="130"/>
    </location>
</feature>
<dbReference type="GO" id="GO:0008237">
    <property type="term" value="F:metallopeptidase activity"/>
    <property type="evidence" value="ECO:0007669"/>
    <property type="project" value="UniProtKB-KW"/>
</dbReference>
<dbReference type="PANTHER" id="PTHR39188">
    <property type="entry name" value="MEMBRANE-ASSOCIATED ZINC METALLOPROTEASE M50B"/>
    <property type="match status" value="1"/>
</dbReference>
<evidence type="ECO:0000256" key="12">
    <source>
        <dbReference type="SAM" id="Phobius"/>
    </source>
</evidence>
<evidence type="ECO:0000256" key="6">
    <source>
        <dbReference type="ARBA" id="ARBA00022723"/>
    </source>
</evidence>
<dbReference type="GO" id="GO:0016020">
    <property type="term" value="C:membrane"/>
    <property type="evidence" value="ECO:0007669"/>
    <property type="project" value="UniProtKB-SubCell"/>
</dbReference>
<dbReference type="AlphaFoldDB" id="A0A9X2CU10"/>